<evidence type="ECO:0000259" key="3">
    <source>
        <dbReference type="Pfam" id="PF14392"/>
    </source>
</evidence>
<dbReference type="Proteomes" id="UP001231189">
    <property type="component" value="Unassembled WGS sequence"/>
</dbReference>
<dbReference type="EMBL" id="JAUUTY010000007">
    <property type="protein sequence ID" value="KAK1610506.1"/>
    <property type="molecule type" value="Genomic_DNA"/>
</dbReference>
<protein>
    <recommendedName>
        <fullName evidence="7">CCHC-type domain-containing protein</fullName>
    </recommendedName>
</protein>
<feature type="compositionally biased region" description="Polar residues" evidence="1">
    <location>
        <begin position="295"/>
        <end position="306"/>
    </location>
</feature>
<dbReference type="PANTHER" id="PTHR31286">
    <property type="entry name" value="GLYCINE-RICH CELL WALL STRUCTURAL PROTEIN 1.8-LIKE"/>
    <property type="match status" value="1"/>
</dbReference>
<proteinExistence type="predicted"/>
<reference evidence="4" key="1">
    <citation type="submission" date="2023-07" db="EMBL/GenBank/DDBJ databases">
        <title>A chromosome-level genome assembly of Lolium multiflorum.</title>
        <authorList>
            <person name="Chen Y."/>
            <person name="Copetti D."/>
            <person name="Kolliker R."/>
            <person name="Studer B."/>
        </authorList>
    </citation>
    <scope>NUCLEOTIDE SEQUENCE</scope>
    <source>
        <strain evidence="4">02402/16</strain>
        <tissue evidence="4">Leaf</tissue>
    </source>
</reference>
<dbReference type="Pfam" id="PF14392">
    <property type="entry name" value="zf-CCHC_4"/>
    <property type="match status" value="1"/>
</dbReference>
<dbReference type="AlphaFoldDB" id="A0AAD8VMT2"/>
<feature type="region of interest" description="Disordered" evidence="1">
    <location>
        <begin position="395"/>
        <end position="441"/>
    </location>
</feature>
<dbReference type="PANTHER" id="PTHR31286:SF166">
    <property type="entry name" value="OS01G0177800 PROTEIN"/>
    <property type="match status" value="1"/>
</dbReference>
<comment type="caution">
    <text evidence="4">The sequence shown here is derived from an EMBL/GenBank/DDBJ whole genome shotgun (WGS) entry which is preliminary data.</text>
</comment>
<sequence length="441" mass="47916">MADKGTGAEHVPAAEANGSRDLVVATDDLAKGGSSETGSSSKTAGGGETVVEMMQRLNLTSKEADPLVLEDEGDDDLPCPEWALVGKVLAPNTLHINTIRTVVRSAWGNPKDLVVNPLGPNLFLAEFGSEADRSRVAKGGAWKLSNHAILLKNFDVSVQPEDVVFDELLVWARIMNLSFDMMNSERGTPLASRLGRVDHLDVDDKGRAWGSYLRVRVTINPLEPIMRCISVFSKRRNMTMQFNVMYERLPIFCFSCGLLGHSSLVCPTPAVRDSEGKLPYHGEKLCVPEKRKENVSSMGHSQSNKPSWDGTKMGPGSQASGSMPGDKQQEAASGEVTSPTKNPRQHRASVTRVNPAAKKVISPSKPAKKRKQKQEYRPKLPVLHDGALITVPVGVAPPIAPNEEGRTDRFEAVVDDSNKKQRTNTRSADPAAAAMQPRQSQ</sequence>
<feature type="domain" description="Zinc knuckle CX2CX4HX4C" evidence="3">
    <location>
        <begin position="232"/>
        <end position="267"/>
    </location>
</feature>
<evidence type="ECO:0000313" key="4">
    <source>
        <dbReference type="EMBL" id="KAK1610505.1"/>
    </source>
</evidence>
<dbReference type="InterPro" id="IPR040256">
    <property type="entry name" value="At4g02000-like"/>
</dbReference>
<dbReference type="EMBL" id="JAUUTY010000007">
    <property type="protein sequence ID" value="KAK1610505.1"/>
    <property type="molecule type" value="Genomic_DNA"/>
</dbReference>
<feature type="domain" description="DUF4283" evidence="2">
    <location>
        <begin position="81"/>
        <end position="161"/>
    </location>
</feature>
<keyword evidence="6" id="KW-1185">Reference proteome</keyword>
<dbReference type="InterPro" id="IPR025558">
    <property type="entry name" value="DUF4283"/>
</dbReference>
<feature type="compositionally biased region" description="Basic and acidic residues" evidence="1">
    <location>
        <begin position="403"/>
        <end position="419"/>
    </location>
</feature>
<name>A0AAD8VMT2_LOLMU</name>
<evidence type="ECO:0000313" key="5">
    <source>
        <dbReference type="EMBL" id="KAK1610506.1"/>
    </source>
</evidence>
<feature type="region of interest" description="Disordered" evidence="1">
    <location>
        <begin position="292"/>
        <end position="381"/>
    </location>
</feature>
<evidence type="ECO:0000256" key="1">
    <source>
        <dbReference type="SAM" id="MobiDB-lite"/>
    </source>
</evidence>
<evidence type="ECO:0008006" key="7">
    <source>
        <dbReference type="Google" id="ProtNLM"/>
    </source>
</evidence>
<evidence type="ECO:0000259" key="2">
    <source>
        <dbReference type="Pfam" id="PF14111"/>
    </source>
</evidence>
<feature type="compositionally biased region" description="Low complexity" evidence="1">
    <location>
        <begin position="31"/>
        <end position="43"/>
    </location>
</feature>
<dbReference type="Pfam" id="PF14111">
    <property type="entry name" value="DUF4283"/>
    <property type="match status" value="1"/>
</dbReference>
<evidence type="ECO:0000313" key="6">
    <source>
        <dbReference type="Proteomes" id="UP001231189"/>
    </source>
</evidence>
<dbReference type="InterPro" id="IPR025836">
    <property type="entry name" value="Zn_knuckle_CX2CX4HX4C"/>
</dbReference>
<organism evidence="4 6">
    <name type="scientific">Lolium multiflorum</name>
    <name type="common">Italian ryegrass</name>
    <name type="synonym">Lolium perenne subsp. multiflorum</name>
    <dbReference type="NCBI Taxonomy" id="4521"/>
    <lineage>
        <taxon>Eukaryota</taxon>
        <taxon>Viridiplantae</taxon>
        <taxon>Streptophyta</taxon>
        <taxon>Embryophyta</taxon>
        <taxon>Tracheophyta</taxon>
        <taxon>Spermatophyta</taxon>
        <taxon>Magnoliopsida</taxon>
        <taxon>Liliopsida</taxon>
        <taxon>Poales</taxon>
        <taxon>Poaceae</taxon>
        <taxon>BOP clade</taxon>
        <taxon>Pooideae</taxon>
        <taxon>Poodae</taxon>
        <taxon>Poeae</taxon>
        <taxon>Poeae Chloroplast Group 2 (Poeae type)</taxon>
        <taxon>Loliodinae</taxon>
        <taxon>Loliinae</taxon>
        <taxon>Lolium</taxon>
    </lineage>
</organism>
<accession>A0AAD8VMT2</accession>
<gene>
    <name evidence="4" type="ORF">QYE76_034178</name>
    <name evidence="5" type="ORF">QYE76_034179</name>
</gene>
<feature type="region of interest" description="Disordered" evidence="1">
    <location>
        <begin position="1"/>
        <end position="48"/>
    </location>
</feature>